<protein>
    <submittedName>
        <fullName evidence="1">Uncharacterized protein</fullName>
    </submittedName>
</protein>
<sequence>MLHTNIMRGSAAAHESPMTTPASIVHLDSFDPELVTAFDRMPAETDIWWEAEHTNDRIPCWSTAFALDLLSCIDATVGFKYAVLGHVASNRWMMVFAASGIGYSVELSAPDADDTTTMGILGRPGGGGEQVQIVGGHSPVTVRASQVLTLEDAWVAFSSWILGGVYPDGYDAEYRTS</sequence>
<dbReference type="EMBL" id="FOPW01000017">
    <property type="protein sequence ID" value="SFH83366.1"/>
    <property type="molecule type" value="Genomic_DNA"/>
</dbReference>
<keyword evidence="2" id="KW-1185">Reference proteome</keyword>
<evidence type="ECO:0000313" key="1">
    <source>
        <dbReference type="EMBL" id="SFH83366.1"/>
    </source>
</evidence>
<gene>
    <name evidence="1" type="ORF">SAMN05216274_1178</name>
</gene>
<accession>A0ABY1EH43</accession>
<comment type="caution">
    <text evidence="1">The sequence shown here is derived from an EMBL/GenBank/DDBJ whole genome shotgun (WGS) entry which is preliminary data.</text>
</comment>
<evidence type="ECO:0000313" key="2">
    <source>
        <dbReference type="Proteomes" id="UP000199681"/>
    </source>
</evidence>
<organism evidence="1 2">
    <name type="scientific">Cryobacterium levicorallinum</name>
    <dbReference type="NCBI Taxonomy" id="995038"/>
    <lineage>
        <taxon>Bacteria</taxon>
        <taxon>Bacillati</taxon>
        <taxon>Actinomycetota</taxon>
        <taxon>Actinomycetes</taxon>
        <taxon>Micrococcales</taxon>
        <taxon>Microbacteriaceae</taxon>
        <taxon>Cryobacterium</taxon>
    </lineage>
</organism>
<reference evidence="1 2" key="1">
    <citation type="submission" date="2016-10" db="EMBL/GenBank/DDBJ databases">
        <authorList>
            <person name="Varghese N."/>
            <person name="Submissions S."/>
        </authorList>
    </citation>
    <scope>NUCLEOTIDE SEQUENCE [LARGE SCALE GENOMIC DNA]</scope>
    <source>
        <strain evidence="1 2">GMCC 1.11211</strain>
    </source>
</reference>
<dbReference type="Proteomes" id="UP000199681">
    <property type="component" value="Unassembled WGS sequence"/>
</dbReference>
<proteinExistence type="predicted"/>
<name>A0ABY1EH43_9MICO</name>